<reference evidence="3 4" key="1">
    <citation type="submission" date="2019-01" db="EMBL/GenBank/DDBJ databases">
        <authorList>
            <person name="Chen W.-M."/>
        </authorList>
    </citation>
    <scope>NUCLEOTIDE SEQUENCE [LARGE SCALE GENOMIC DNA]</scope>
    <source>
        <strain evidence="3 4">BBQ-12</strain>
    </source>
</reference>
<dbReference type="PANTHER" id="PTHR48081">
    <property type="entry name" value="AB HYDROLASE SUPERFAMILY PROTEIN C4A8.06C"/>
    <property type="match status" value="1"/>
</dbReference>
<keyword evidence="4" id="KW-1185">Reference proteome</keyword>
<dbReference type="Gene3D" id="3.40.50.1820">
    <property type="entry name" value="alpha/beta hydrolase"/>
    <property type="match status" value="1"/>
</dbReference>
<dbReference type="RefSeq" id="WP_128194789.1">
    <property type="nucleotide sequence ID" value="NZ_SACJ01000004.1"/>
</dbReference>
<keyword evidence="1 3" id="KW-0378">Hydrolase</keyword>
<name>A0A3S2WDX2_9FLAO</name>
<sequence length="331" mass="36554">MIKRYLFFILLLGFTISYAQQVIPLYDGKVPNSKVIAGLTDTTAVFPSGNKKIHFILRVASPDLTVFLPEKSKATGIAVIICPGGGYTGLAIDHEGYDIAKKLNEKGIAGFVLKYRLPNAQYVENKQIVPLQDAQRAIQLIRENAEKWGINPDKIGIQGNSAGGHLASTLGTHYQKALIDNPRNTSLRPDFMVLNYPVISMVDSLTHMGSRYNLIGEGLSPVALKAIMSDWKTSEQKLIKLSVDGEKIKEYSNELQVTSDTPPTFITHAVDDNVVKVQNSLLFIAALQKNKVAVESFFYAKGGHGFAIDNPTTDVEWIDNCMTWILKINKD</sequence>
<dbReference type="InterPro" id="IPR029058">
    <property type="entry name" value="AB_hydrolase_fold"/>
</dbReference>
<dbReference type="Pfam" id="PF20434">
    <property type="entry name" value="BD-FAE"/>
    <property type="match status" value="1"/>
</dbReference>
<dbReference type="InterPro" id="IPR050300">
    <property type="entry name" value="GDXG_lipolytic_enzyme"/>
</dbReference>
<dbReference type="OrthoDB" id="9794725at2"/>
<dbReference type="Proteomes" id="UP000285211">
    <property type="component" value="Unassembled WGS sequence"/>
</dbReference>
<dbReference type="EMBL" id="SACJ01000004">
    <property type="protein sequence ID" value="RVT76647.1"/>
    <property type="molecule type" value="Genomic_DNA"/>
</dbReference>
<dbReference type="SUPFAM" id="SSF53474">
    <property type="entry name" value="alpha/beta-Hydrolases"/>
    <property type="match status" value="1"/>
</dbReference>
<evidence type="ECO:0000259" key="2">
    <source>
        <dbReference type="Pfam" id="PF20434"/>
    </source>
</evidence>
<evidence type="ECO:0000256" key="1">
    <source>
        <dbReference type="ARBA" id="ARBA00022801"/>
    </source>
</evidence>
<dbReference type="GO" id="GO:0016787">
    <property type="term" value="F:hydrolase activity"/>
    <property type="evidence" value="ECO:0007669"/>
    <property type="project" value="UniProtKB-KW"/>
</dbReference>
<proteinExistence type="predicted"/>
<dbReference type="AlphaFoldDB" id="A0A3S2WDX2"/>
<evidence type="ECO:0000313" key="4">
    <source>
        <dbReference type="Proteomes" id="UP000285211"/>
    </source>
</evidence>
<protein>
    <submittedName>
        <fullName evidence="3">Alpha/beta hydrolase</fullName>
    </submittedName>
</protein>
<dbReference type="InterPro" id="IPR049492">
    <property type="entry name" value="BD-FAE-like_dom"/>
</dbReference>
<accession>A0A3S2WDX2</accession>
<dbReference type="PANTHER" id="PTHR48081:SF6">
    <property type="entry name" value="PEPTIDASE S9 PROLYL OLIGOPEPTIDASE CATALYTIC DOMAIN-CONTAINING PROTEIN"/>
    <property type="match status" value="1"/>
</dbReference>
<gene>
    <name evidence="3" type="ORF">EOD40_09095</name>
</gene>
<evidence type="ECO:0000313" key="3">
    <source>
        <dbReference type="EMBL" id="RVT76647.1"/>
    </source>
</evidence>
<organism evidence="3 4">
    <name type="scientific">Flavobacterium sufflavum</name>
    <dbReference type="NCBI Taxonomy" id="1921138"/>
    <lineage>
        <taxon>Bacteria</taxon>
        <taxon>Pseudomonadati</taxon>
        <taxon>Bacteroidota</taxon>
        <taxon>Flavobacteriia</taxon>
        <taxon>Flavobacteriales</taxon>
        <taxon>Flavobacteriaceae</taxon>
        <taxon>Flavobacterium</taxon>
    </lineage>
</organism>
<comment type="caution">
    <text evidence="3">The sequence shown here is derived from an EMBL/GenBank/DDBJ whole genome shotgun (WGS) entry which is preliminary data.</text>
</comment>
<feature type="domain" description="BD-FAE-like" evidence="2">
    <location>
        <begin position="65"/>
        <end position="286"/>
    </location>
</feature>